<accession>A0ABW1FLF9</accession>
<dbReference type="EMBL" id="JBHSPW010000008">
    <property type="protein sequence ID" value="MFC5894815.1"/>
    <property type="molecule type" value="Genomic_DNA"/>
</dbReference>
<dbReference type="RefSeq" id="WP_345084678.1">
    <property type="nucleotide sequence ID" value="NZ_BAAAWG010000007.1"/>
</dbReference>
<dbReference type="Proteomes" id="UP001596241">
    <property type="component" value="Unassembled WGS sequence"/>
</dbReference>
<protein>
    <submittedName>
        <fullName evidence="1">Uncharacterized protein</fullName>
    </submittedName>
</protein>
<organism evidence="1 2">
    <name type="scientific">Streptomyces ramulosus</name>
    <dbReference type="NCBI Taxonomy" id="47762"/>
    <lineage>
        <taxon>Bacteria</taxon>
        <taxon>Bacillati</taxon>
        <taxon>Actinomycetota</taxon>
        <taxon>Actinomycetes</taxon>
        <taxon>Kitasatosporales</taxon>
        <taxon>Streptomycetaceae</taxon>
        <taxon>Streptomyces</taxon>
    </lineage>
</organism>
<evidence type="ECO:0000313" key="2">
    <source>
        <dbReference type="Proteomes" id="UP001596241"/>
    </source>
</evidence>
<gene>
    <name evidence="1" type="ORF">ACFP3M_18590</name>
</gene>
<evidence type="ECO:0000313" key="1">
    <source>
        <dbReference type="EMBL" id="MFC5894815.1"/>
    </source>
</evidence>
<keyword evidence="2" id="KW-1185">Reference proteome</keyword>
<name>A0ABW1FLF9_9ACTN</name>
<reference evidence="2" key="1">
    <citation type="journal article" date="2019" name="Int. J. Syst. Evol. Microbiol.">
        <title>The Global Catalogue of Microorganisms (GCM) 10K type strain sequencing project: providing services to taxonomists for standard genome sequencing and annotation.</title>
        <authorList>
            <consortium name="The Broad Institute Genomics Platform"/>
            <consortium name="The Broad Institute Genome Sequencing Center for Infectious Disease"/>
            <person name="Wu L."/>
            <person name="Ma J."/>
        </authorList>
    </citation>
    <scope>NUCLEOTIDE SEQUENCE [LARGE SCALE GENOMIC DNA]</scope>
    <source>
        <strain evidence="2">CGMCC 1.15809</strain>
    </source>
</reference>
<proteinExistence type="predicted"/>
<sequence length="240" mass="27579">MSSHRQHLMTALDALDRAFAREEPFPVEGCTYCYGERELAELAGPLHLISDDMVSSVAQEVPSHWDDFPRLYRRLTPRIIRPAVTGAFHVDENLIATRLREASWTTWDKPLADALRDVWSAWWRATLHTHPSPVRIRETLSLVTVATGALRPWLDEWTATRTPAADAHLADLLDDVMFEYEITDLHLGFYNEYHATPELLDWLLTDARGRVDDARLDHPYLRELHREVSRRPDSPAPDGP</sequence>
<comment type="caution">
    <text evidence="1">The sequence shown here is derived from an EMBL/GenBank/DDBJ whole genome shotgun (WGS) entry which is preliminary data.</text>
</comment>